<feature type="region of interest" description="Disordered" evidence="11">
    <location>
        <begin position="468"/>
        <end position="490"/>
    </location>
</feature>
<dbReference type="InterPro" id="IPR045585">
    <property type="entry name" value="CdaA_N"/>
</dbReference>
<evidence type="ECO:0000256" key="11">
    <source>
        <dbReference type="SAM" id="MobiDB-lite"/>
    </source>
</evidence>
<keyword evidence="2 10" id="KW-1003">Cell membrane</keyword>
<gene>
    <name evidence="10" type="primary">dacA</name>
    <name evidence="13" type="ORF">EDD61_1123</name>
</gene>
<dbReference type="GO" id="GO:0006171">
    <property type="term" value="P:cAMP biosynthetic process"/>
    <property type="evidence" value="ECO:0007669"/>
    <property type="project" value="InterPro"/>
</dbReference>
<dbReference type="PROSITE" id="PS51794">
    <property type="entry name" value="DAC"/>
    <property type="match status" value="1"/>
</dbReference>
<feature type="transmembrane region" description="Helical" evidence="10">
    <location>
        <begin position="12"/>
        <end position="30"/>
    </location>
</feature>
<dbReference type="GO" id="GO:0106408">
    <property type="term" value="F:diadenylate cyclase activity"/>
    <property type="evidence" value="ECO:0007669"/>
    <property type="project" value="UniProtKB-EC"/>
</dbReference>
<dbReference type="InterPro" id="IPR036888">
    <property type="entry name" value="DNA_integrity_DisA_N_sf"/>
</dbReference>
<feature type="compositionally biased region" description="Basic and acidic residues" evidence="11">
    <location>
        <begin position="261"/>
        <end position="276"/>
    </location>
</feature>
<evidence type="ECO:0000256" key="10">
    <source>
        <dbReference type="HAMAP-Rule" id="MF_01499"/>
    </source>
</evidence>
<dbReference type="Gene3D" id="3.40.1700.10">
    <property type="entry name" value="DNA integrity scanning protein, DisA, N-terminal domain"/>
    <property type="match status" value="1"/>
</dbReference>
<comment type="catalytic activity">
    <reaction evidence="1 10">
        <text>2 ATP = 3',3'-c-di-AMP + 2 diphosphate</text>
        <dbReference type="Rhea" id="RHEA:35655"/>
        <dbReference type="ChEBI" id="CHEBI:30616"/>
        <dbReference type="ChEBI" id="CHEBI:33019"/>
        <dbReference type="ChEBI" id="CHEBI:71500"/>
        <dbReference type="EC" id="2.7.7.85"/>
    </reaction>
</comment>
<feature type="region of interest" description="Disordered" evidence="11">
    <location>
        <begin position="361"/>
        <end position="451"/>
    </location>
</feature>
<feature type="compositionally biased region" description="Basic and acidic residues" evidence="11">
    <location>
        <begin position="398"/>
        <end position="418"/>
    </location>
</feature>
<dbReference type="EMBL" id="SMBP01000012">
    <property type="protein sequence ID" value="TCU58978.1"/>
    <property type="molecule type" value="Genomic_DNA"/>
</dbReference>
<dbReference type="EC" id="2.7.7.85" evidence="10"/>
<evidence type="ECO:0000256" key="5">
    <source>
        <dbReference type="ARBA" id="ARBA00022695"/>
    </source>
</evidence>
<keyword evidence="8 10" id="KW-1133">Transmembrane helix</keyword>
<dbReference type="SUPFAM" id="SSF143597">
    <property type="entry name" value="YojJ-like"/>
    <property type="match status" value="1"/>
</dbReference>
<dbReference type="Proteomes" id="UP000295773">
    <property type="component" value="Unassembled WGS sequence"/>
</dbReference>
<dbReference type="GO" id="GO:0004016">
    <property type="term" value="F:adenylate cyclase activity"/>
    <property type="evidence" value="ECO:0007669"/>
    <property type="project" value="UniProtKB-UniRule"/>
</dbReference>
<comment type="caution">
    <text evidence="13">The sequence shown here is derived from an EMBL/GenBank/DDBJ whole genome shotgun (WGS) entry which is preliminary data.</text>
</comment>
<name>A0A4R3TAX8_9FIRM</name>
<dbReference type="RefSeq" id="WP_132224919.1">
    <property type="nucleotide sequence ID" value="NZ_JANKBG010000012.1"/>
</dbReference>
<comment type="similarity">
    <text evidence="10">Belongs to the adenylate cyclase family. DacA/CdaA subfamily.</text>
</comment>
<evidence type="ECO:0000259" key="12">
    <source>
        <dbReference type="PROSITE" id="PS51794"/>
    </source>
</evidence>
<evidence type="ECO:0000313" key="13">
    <source>
        <dbReference type="EMBL" id="TCU58978.1"/>
    </source>
</evidence>
<evidence type="ECO:0000256" key="4">
    <source>
        <dbReference type="ARBA" id="ARBA00022692"/>
    </source>
</evidence>
<dbReference type="AlphaFoldDB" id="A0A4R3TAX8"/>
<comment type="function">
    <text evidence="10">Catalyzes the condensation of 2 ATP molecules into cyclic di-AMP (c-di-AMP), a second messenger used to regulate differing processes in different bacteria.</text>
</comment>
<protein>
    <recommendedName>
        <fullName evidence="10">Diadenylate cyclase</fullName>
        <shortName evidence="10">DAC</shortName>
        <ecNumber evidence="10">2.7.7.85</ecNumber>
    </recommendedName>
    <alternativeName>
        <fullName evidence="10">Cyclic-di-AMP synthase</fullName>
        <shortName evidence="10">c-di-AMP synthase</shortName>
    </alternativeName>
</protein>
<dbReference type="InterPro" id="IPR050338">
    <property type="entry name" value="DisA"/>
</dbReference>
<sequence>MSYFTLNNLWVLIRQLADIACVWALVYYCLKIVKNNSRTIQIFKGILLVIIVKAIATYLELNTIAAMTTSIMNWGVPAIIIIFQPEIRSILEKIGKTSVFSRISTLTVNERENLVDELVKACAEMSKTKTGALISIEQGHSLSDFIKTGTPMNSVVSSELLCSIFQYGTPLHDGAVIIQGVKIACAAAYFPPTSRELPTSYGARHRAAVGISEITDSITIIVSEETGNISIAQEGKLTVYSEASLREFLMNILGTQSNVKEKEESSVKKKESKPDNKLPAGKKQGVFAHYFKGKNRRVKNNVETANKYTKKKKDKQAPVHEQDVVIVENSKEKIEIEDLAVKQDAPLDQLFETIVDTDTVTDKKDMEEETKEVIDKTSMMEETLMEPVKKKRKRRTKAQIEADKAKEDRKKEESQDNKKQKKETKKKKEDLKLSHDDTENHSKVNPLSSMGMADDLFNDVIEPEAIVLHYEKADEEDDSSLQNDDERSDS</sequence>
<dbReference type="Pfam" id="PF19293">
    <property type="entry name" value="CdaA_N"/>
    <property type="match status" value="1"/>
</dbReference>
<keyword evidence="9 10" id="KW-0472">Membrane</keyword>
<evidence type="ECO:0000256" key="2">
    <source>
        <dbReference type="ARBA" id="ARBA00022475"/>
    </source>
</evidence>
<keyword evidence="4 10" id="KW-0812">Transmembrane</keyword>
<evidence type="ECO:0000256" key="8">
    <source>
        <dbReference type="ARBA" id="ARBA00022989"/>
    </source>
</evidence>
<dbReference type="InterPro" id="IPR003390">
    <property type="entry name" value="DNA_integrity_scan_DisA_N"/>
</dbReference>
<feature type="region of interest" description="Disordered" evidence="11">
    <location>
        <begin position="261"/>
        <end position="280"/>
    </location>
</feature>
<evidence type="ECO:0000256" key="1">
    <source>
        <dbReference type="ARBA" id="ARBA00000877"/>
    </source>
</evidence>
<dbReference type="Pfam" id="PF02457">
    <property type="entry name" value="DAC"/>
    <property type="match status" value="1"/>
</dbReference>
<evidence type="ECO:0000256" key="3">
    <source>
        <dbReference type="ARBA" id="ARBA00022679"/>
    </source>
</evidence>
<keyword evidence="14" id="KW-1185">Reference proteome</keyword>
<dbReference type="PANTHER" id="PTHR34185">
    <property type="entry name" value="DIADENYLATE CYCLASE"/>
    <property type="match status" value="1"/>
</dbReference>
<reference evidence="13 14" key="1">
    <citation type="submission" date="2019-03" db="EMBL/GenBank/DDBJ databases">
        <title>Genomic Encyclopedia of Type Strains, Phase IV (KMG-IV): sequencing the most valuable type-strain genomes for metagenomic binning, comparative biology and taxonomic classification.</title>
        <authorList>
            <person name="Goeker M."/>
        </authorList>
    </citation>
    <scope>NUCLEOTIDE SEQUENCE [LARGE SCALE GENOMIC DNA]</scope>
    <source>
        <strain evidence="13 14">DSM 29481</strain>
    </source>
</reference>
<evidence type="ECO:0000256" key="9">
    <source>
        <dbReference type="ARBA" id="ARBA00023136"/>
    </source>
</evidence>
<dbReference type="GO" id="GO:0005524">
    <property type="term" value="F:ATP binding"/>
    <property type="evidence" value="ECO:0007669"/>
    <property type="project" value="UniProtKB-UniRule"/>
</dbReference>
<organism evidence="13 14">
    <name type="scientific">Longicatena caecimuris</name>
    <dbReference type="NCBI Taxonomy" id="1796635"/>
    <lineage>
        <taxon>Bacteria</taxon>
        <taxon>Bacillati</taxon>
        <taxon>Bacillota</taxon>
        <taxon>Erysipelotrichia</taxon>
        <taxon>Erysipelotrichales</taxon>
        <taxon>Erysipelotrichaceae</taxon>
        <taxon>Longicatena</taxon>
    </lineage>
</organism>
<proteinExistence type="inferred from homology"/>
<comment type="subunit">
    <text evidence="10">Probably a homodimer.</text>
</comment>
<dbReference type="HAMAP" id="MF_01499">
    <property type="entry name" value="DacA"/>
    <property type="match status" value="1"/>
</dbReference>
<feature type="domain" description="DAC" evidence="12">
    <location>
        <begin position="84"/>
        <end position="243"/>
    </location>
</feature>
<evidence type="ECO:0000256" key="7">
    <source>
        <dbReference type="ARBA" id="ARBA00022840"/>
    </source>
</evidence>
<evidence type="ECO:0000313" key="14">
    <source>
        <dbReference type="Proteomes" id="UP000295773"/>
    </source>
</evidence>
<evidence type="ECO:0000256" key="6">
    <source>
        <dbReference type="ARBA" id="ARBA00022741"/>
    </source>
</evidence>
<feature type="compositionally biased region" description="Basic and acidic residues" evidence="11">
    <location>
        <begin position="426"/>
        <end position="442"/>
    </location>
</feature>
<keyword evidence="6 10" id="KW-0547">Nucleotide-binding</keyword>
<dbReference type="FunFam" id="3.40.1700.10:FF:000002">
    <property type="entry name" value="Diadenylate cyclase"/>
    <property type="match status" value="1"/>
</dbReference>
<keyword evidence="5 10" id="KW-0548">Nucleotidyltransferase</keyword>
<comment type="caution">
    <text evidence="10">Lacks conserved residue(s) required for the propagation of feature annotation.</text>
</comment>
<keyword evidence="3 10" id="KW-0808">Transferase</keyword>
<dbReference type="NCBIfam" id="TIGR00159">
    <property type="entry name" value="diadenylate cyclase CdaA"/>
    <property type="match status" value="1"/>
</dbReference>
<dbReference type="PANTHER" id="PTHR34185:SF1">
    <property type="entry name" value="DIADENYLATE CYCLASE"/>
    <property type="match status" value="1"/>
</dbReference>
<feature type="compositionally biased region" description="Basic and acidic residues" evidence="11">
    <location>
        <begin position="361"/>
        <end position="379"/>
    </location>
</feature>
<feature type="transmembrane region" description="Helical" evidence="10">
    <location>
        <begin position="42"/>
        <end position="59"/>
    </location>
</feature>
<keyword evidence="7 10" id="KW-0067">ATP-binding</keyword>
<dbReference type="InterPro" id="IPR034701">
    <property type="entry name" value="CdaA"/>
</dbReference>
<accession>A0A4R3TAX8</accession>